<reference evidence="2 3" key="1">
    <citation type="submission" date="2021-06" db="EMBL/GenBank/DDBJ databases">
        <title>Genome-based taxonomic framework of Microbacterium strains isolated from marine environment, the description of four new species and reclassification of four preexisting species.</title>
        <authorList>
            <person name="Lee S.D."/>
            <person name="Kim S.-M."/>
            <person name="Byeon Y.-S."/>
            <person name="Yang H.L."/>
            <person name="Kim I.S."/>
        </authorList>
    </citation>
    <scope>NUCLEOTIDE SEQUENCE [LARGE SCALE GENOMIC DNA]</scope>
    <source>
        <strain evidence="2 3">SSW1-51</strain>
    </source>
</reference>
<dbReference type="Proteomes" id="UP000831467">
    <property type="component" value="Chromosome"/>
</dbReference>
<feature type="transmembrane region" description="Helical" evidence="1">
    <location>
        <begin position="21"/>
        <end position="44"/>
    </location>
</feature>
<keyword evidence="1" id="KW-0472">Membrane</keyword>
<name>A0ABY4IGQ6_9MICO</name>
<keyword evidence="3" id="KW-1185">Reference proteome</keyword>
<keyword evidence="1" id="KW-1133">Transmembrane helix</keyword>
<keyword evidence="1" id="KW-0812">Transmembrane</keyword>
<proteinExistence type="predicted"/>
<feature type="transmembrane region" description="Helical" evidence="1">
    <location>
        <begin position="92"/>
        <end position="116"/>
    </location>
</feature>
<gene>
    <name evidence="2" type="ORF">KV394_06035</name>
</gene>
<dbReference type="RefSeq" id="WP_136035321.1">
    <property type="nucleotide sequence ID" value="NZ_CP078076.1"/>
</dbReference>
<accession>A0ABY4IGQ6</accession>
<evidence type="ECO:0000313" key="2">
    <source>
        <dbReference type="EMBL" id="UPL10688.1"/>
    </source>
</evidence>
<organism evidence="2 3">
    <name type="scientific">Microbacterium sufflavum</name>
    <dbReference type="NCBI Taxonomy" id="2851649"/>
    <lineage>
        <taxon>Bacteria</taxon>
        <taxon>Bacillati</taxon>
        <taxon>Actinomycetota</taxon>
        <taxon>Actinomycetes</taxon>
        <taxon>Micrococcales</taxon>
        <taxon>Microbacteriaceae</taxon>
        <taxon>Microbacterium</taxon>
    </lineage>
</organism>
<dbReference type="EMBL" id="CP078076">
    <property type="protein sequence ID" value="UPL10688.1"/>
    <property type="molecule type" value="Genomic_DNA"/>
</dbReference>
<protein>
    <submittedName>
        <fullName evidence="2">Uncharacterized protein</fullName>
    </submittedName>
</protein>
<evidence type="ECO:0000313" key="3">
    <source>
        <dbReference type="Proteomes" id="UP000831467"/>
    </source>
</evidence>
<sequence>MTEPRSQARFPRVPRRRYVAAGLWAAAQIVVAGGGVLLVFLTAMRGDGCAFSCRDDVANVVIDGTKAALLVITLIEVAMLVIALIKRASPHVIGGVAIGLSLAVITVASVLMVSAYPVSP</sequence>
<evidence type="ECO:0000256" key="1">
    <source>
        <dbReference type="SAM" id="Phobius"/>
    </source>
</evidence>
<feature type="transmembrane region" description="Helical" evidence="1">
    <location>
        <begin position="64"/>
        <end position="85"/>
    </location>
</feature>